<proteinExistence type="predicted"/>
<evidence type="ECO:0000313" key="1">
    <source>
        <dbReference type="EMBL" id="MFC6283915.1"/>
    </source>
</evidence>
<protein>
    <submittedName>
        <fullName evidence="1">Uncharacterized protein</fullName>
    </submittedName>
</protein>
<comment type="caution">
    <text evidence="1">The sequence shown here is derived from an EMBL/GenBank/DDBJ whole genome shotgun (WGS) entry which is preliminary data.</text>
</comment>
<evidence type="ECO:0000313" key="2">
    <source>
        <dbReference type="Proteomes" id="UP001596270"/>
    </source>
</evidence>
<dbReference type="RefSeq" id="WP_371439683.1">
    <property type="nucleotide sequence ID" value="NZ_JBHSRS010000084.1"/>
</dbReference>
<dbReference type="Proteomes" id="UP001596270">
    <property type="component" value="Unassembled WGS sequence"/>
</dbReference>
<reference evidence="2" key="1">
    <citation type="journal article" date="2019" name="Int. J. Syst. Evol. Microbiol.">
        <title>The Global Catalogue of Microorganisms (GCM) 10K type strain sequencing project: providing services to taxonomists for standard genome sequencing and annotation.</title>
        <authorList>
            <consortium name="The Broad Institute Genomics Platform"/>
            <consortium name="The Broad Institute Genome Sequencing Center for Infectious Disease"/>
            <person name="Wu L."/>
            <person name="Ma J."/>
        </authorList>
    </citation>
    <scope>NUCLEOTIDE SEQUENCE [LARGE SCALE GENOMIC DNA]</scope>
    <source>
        <strain evidence="2">CCUG 39402</strain>
    </source>
</reference>
<organism evidence="1 2">
    <name type="scientific">Polaromonas aquatica</name>
    <dbReference type="NCBI Taxonomy" id="332657"/>
    <lineage>
        <taxon>Bacteria</taxon>
        <taxon>Pseudomonadati</taxon>
        <taxon>Pseudomonadota</taxon>
        <taxon>Betaproteobacteria</taxon>
        <taxon>Burkholderiales</taxon>
        <taxon>Comamonadaceae</taxon>
        <taxon>Polaromonas</taxon>
    </lineage>
</organism>
<name>A0ABW1U2Z7_9BURK</name>
<gene>
    <name evidence="1" type="ORF">ACFQND_22020</name>
</gene>
<sequence>MEKLDAKAQAAAAVREHEEYLQRLISIHSTCSVSTDWHSRANEPAPREPCYSAKNESHARLAMELYKPSFLSRLFGQVEKQKRKLSDAMDAGKRQDEQLFSQESAKYPQELADHQEQVAFSRRVLKADPEALLEAVKLFEPLSSIGLLGEHMQLTVPKPNVLAIELTVHSEDVVPKERAKLLASGRASVKPMPKGEYYRLYQDHVCSAGLRVARELMALLPIEEVIVTAVDDLLDPSTGHLKRSAILSFRAPRQTISQLNFHAIDPSDAMRNFVHNMSFTPTNGFKTVERLVI</sequence>
<dbReference type="EMBL" id="JBHSRS010000084">
    <property type="protein sequence ID" value="MFC6283915.1"/>
    <property type="molecule type" value="Genomic_DNA"/>
</dbReference>
<accession>A0ABW1U2Z7</accession>
<keyword evidence="2" id="KW-1185">Reference proteome</keyword>